<evidence type="ECO:0000313" key="2">
    <source>
        <dbReference type="Proteomes" id="UP001519307"/>
    </source>
</evidence>
<sequence length="40" mass="4757">MDKDELNIYLNKKEGSKIEGFIVEVEHSLKTFLEDWSKSR</sequence>
<proteinExistence type="predicted"/>
<protein>
    <submittedName>
        <fullName evidence="1">Uncharacterized protein</fullName>
    </submittedName>
</protein>
<keyword evidence="2" id="KW-1185">Reference proteome</keyword>
<dbReference type="RefSeq" id="WP_281063541.1">
    <property type="nucleotide sequence ID" value="NZ_JAGGLM010000013.1"/>
</dbReference>
<gene>
    <name evidence="1" type="ORF">J2Z42_002054</name>
</gene>
<accession>A0ABS4KVD2</accession>
<evidence type="ECO:0000313" key="1">
    <source>
        <dbReference type="EMBL" id="MBP2033351.1"/>
    </source>
</evidence>
<dbReference type="Proteomes" id="UP001519307">
    <property type="component" value="Unassembled WGS sequence"/>
</dbReference>
<comment type="caution">
    <text evidence="1">The sequence shown here is derived from an EMBL/GenBank/DDBJ whole genome shotgun (WGS) entry which is preliminary data.</text>
</comment>
<name>A0ABS4KVD2_9CLOT</name>
<reference evidence="1 2" key="1">
    <citation type="submission" date="2021-03" db="EMBL/GenBank/DDBJ databases">
        <title>Genomic Encyclopedia of Type Strains, Phase IV (KMG-IV): sequencing the most valuable type-strain genomes for metagenomic binning, comparative biology and taxonomic classification.</title>
        <authorList>
            <person name="Goeker M."/>
        </authorList>
    </citation>
    <scope>NUCLEOTIDE SEQUENCE [LARGE SCALE GENOMIC DNA]</scope>
    <source>
        <strain evidence="1 2">DSM 28783</strain>
    </source>
</reference>
<organism evidence="1 2">
    <name type="scientific">Clostridium algifaecis</name>
    <dbReference type="NCBI Taxonomy" id="1472040"/>
    <lineage>
        <taxon>Bacteria</taxon>
        <taxon>Bacillati</taxon>
        <taxon>Bacillota</taxon>
        <taxon>Clostridia</taxon>
        <taxon>Eubacteriales</taxon>
        <taxon>Clostridiaceae</taxon>
        <taxon>Clostridium</taxon>
    </lineage>
</organism>
<dbReference type="EMBL" id="JAGGLM010000013">
    <property type="protein sequence ID" value="MBP2033351.1"/>
    <property type="molecule type" value="Genomic_DNA"/>
</dbReference>